<gene>
    <name evidence="2" type="ORF">CYNAS_LOCUS10668</name>
</gene>
<dbReference type="EMBL" id="CATQJL010000223">
    <property type="protein sequence ID" value="CAJ0598685.1"/>
    <property type="molecule type" value="Genomic_DNA"/>
</dbReference>
<evidence type="ECO:0000313" key="3">
    <source>
        <dbReference type="Proteomes" id="UP001176961"/>
    </source>
</evidence>
<keyword evidence="3" id="KW-1185">Reference proteome</keyword>
<evidence type="ECO:0000256" key="1">
    <source>
        <dbReference type="SAM" id="Coils"/>
    </source>
</evidence>
<feature type="coiled-coil region" evidence="1">
    <location>
        <begin position="75"/>
        <end position="109"/>
    </location>
</feature>
<name>A0AA36M5M2_CYLNA</name>
<protein>
    <recommendedName>
        <fullName evidence="4">Geminin</fullName>
    </recommendedName>
</protein>
<accession>A0AA36M5M2</accession>
<evidence type="ECO:0000313" key="2">
    <source>
        <dbReference type="EMBL" id="CAJ0598685.1"/>
    </source>
</evidence>
<keyword evidence="1" id="KW-0175">Coiled coil</keyword>
<comment type="caution">
    <text evidence="2">The sequence shown here is derived from an EMBL/GenBank/DDBJ whole genome shotgun (WGS) entry which is preliminary data.</text>
</comment>
<dbReference type="Proteomes" id="UP001176961">
    <property type="component" value="Unassembled WGS sequence"/>
</dbReference>
<sequence>MLRIARKISDSQSASFSVFEDVVYKSEQEPKRRSIQVQTEISCDNAELSTEVSIQNDQSKSASEPADIVFWRAVATQRAGELDKLREDIEEVRAQIEQNVKEKHELDEKHDALYSQMEAIIQNSYSEDVLDGGT</sequence>
<proteinExistence type="predicted"/>
<organism evidence="2 3">
    <name type="scientific">Cylicocyclus nassatus</name>
    <name type="common">Nematode worm</name>
    <dbReference type="NCBI Taxonomy" id="53992"/>
    <lineage>
        <taxon>Eukaryota</taxon>
        <taxon>Metazoa</taxon>
        <taxon>Ecdysozoa</taxon>
        <taxon>Nematoda</taxon>
        <taxon>Chromadorea</taxon>
        <taxon>Rhabditida</taxon>
        <taxon>Rhabditina</taxon>
        <taxon>Rhabditomorpha</taxon>
        <taxon>Strongyloidea</taxon>
        <taxon>Strongylidae</taxon>
        <taxon>Cylicocyclus</taxon>
    </lineage>
</organism>
<reference evidence="2" key="1">
    <citation type="submission" date="2023-07" db="EMBL/GenBank/DDBJ databases">
        <authorList>
            <consortium name="CYATHOMIX"/>
        </authorList>
    </citation>
    <scope>NUCLEOTIDE SEQUENCE</scope>
    <source>
        <strain evidence="2">N/A</strain>
    </source>
</reference>
<evidence type="ECO:0008006" key="4">
    <source>
        <dbReference type="Google" id="ProtNLM"/>
    </source>
</evidence>
<dbReference type="AlphaFoldDB" id="A0AA36M5M2"/>